<keyword evidence="4" id="KW-0624">Polysaccharide degradation</keyword>
<dbReference type="Proteomes" id="UP000239907">
    <property type="component" value="Unassembled WGS sequence"/>
</dbReference>
<name>A0A2S7TXX5_9BACT</name>
<dbReference type="GO" id="GO:0016798">
    <property type="term" value="F:hydrolase activity, acting on glycosyl bonds"/>
    <property type="evidence" value="ECO:0007669"/>
    <property type="project" value="UniProtKB-KW"/>
</dbReference>
<keyword evidence="1 4" id="KW-0378">Hydrolase</keyword>
<sequence>MKSIFFTLLLTSFSCFAQQDIIQLWPESAPGQSEPKLPALVSKNNSGGVTRLSKVTDPSLTIYQPDEAVKNGAAIIICPGGGYNILAVDKEGYEIGEWLSQLGYTAFVLQYRVPKNKLGALQDAQRALRTVRSMSERFNIDKVGIMGFSAGGSLSARAATRYSETLYPATDEIDEISARPDFSILIYPAYLDQGNDKSLTPELKITQQTPPMFLFVATDDSFANSSLVMASALQKSKSPYELHITPSGGHGYGMRSGNPAAETWPALCQKWLSKEILKVSPGN</sequence>
<dbReference type="Gene3D" id="3.40.50.1820">
    <property type="entry name" value="alpha/beta hydrolase"/>
    <property type="match status" value="1"/>
</dbReference>
<dbReference type="EMBL" id="MQWA01000001">
    <property type="protein sequence ID" value="PQJ27615.1"/>
    <property type="molecule type" value="Genomic_DNA"/>
</dbReference>
<dbReference type="InterPro" id="IPR050300">
    <property type="entry name" value="GDXG_lipolytic_enzyme"/>
</dbReference>
<dbReference type="InterPro" id="IPR049492">
    <property type="entry name" value="BD-FAE-like_dom"/>
</dbReference>
<dbReference type="PROSITE" id="PS51257">
    <property type="entry name" value="PROKAR_LIPOPROTEIN"/>
    <property type="match status" value="1"/>
</dbReference>
<dbReference type="InterPro" id="IPR029058">
    <property type="entry name" value="AB_hydrolase_fold"/>
</dbReference>
<dbReference type="GO" id="GO:0006508">
    <property type="term" value="P:proteolysis"/>
    <property type="evidence" value="ECO:0007669"/>
    <property type="project" value="InterPro"/>
</dbReference>
<evidence type="ECO:0000259" key="3">
    <source>
        <dbReference type="Pfam" id="PF20434"/>
    </source>
</evidence>
<feature type="chain" id="PRO_5015629363" evidence="2">
    <location>
        <begin position="18"/>
        <end position="283"/>
    </location>
</feature>
<dbReference type="SUPFAM" id="SSF53474">
    <property type="entry name" value="alpha/beta-Hydrolases"/>
    <property type="match status" value="1"/>
</dbReference>
<evidence type="ECO:0000313" key="4">
    <source>
        <dbReference type="EMBL" id="PQJ27615.1"/>
    </source>
</evidence>
<dbReference type="PANTHER" id="PTHR48081">
    <property type="entry name" value="AB HYDROLASE SUPERFAMILY PROTEIN C4A8.06C"/>
    <property type="match status" value="1"/>
</dbReference>
<keyword evidence="4" id="KW-0858">Xylan degradation</keyword>
<dbReference type="GO" id="GO:0045493">
    <property type="term" value="P:xylan catabolic process"/>
    <property type="evidence" value="ECO:0007669"/>
    <property type="project" value="UniProtKB-KW"/>
</dbReference>
<keyword evidence="4" id="KW-0326">Glycosidase</keyword>
<accession>A0A2S7TXX5</accession>
<dbReference type="PANTHER" id="PTHR48081:SF6">
    <property type="entry name" value="PEPTIDASE S9 PROLYL OLIGOPEPTIDASE CATALYTIC DOMAIN-CONTAINING PROTEIN"/>
    <property type="match status" value="1"/>
</dbReference>
<dbReference type="RefSeq" id="WP_105042105.1">
    <property type="nucleotide sequence ID" value="NZ_MQWA01000001.1"/>
</dbReference>
<dbReference type="GO" id="GO:0008236">
    <property type="term" value="F:serine-type peptidase activity"/>
    <property type="evidence" value="ECO:0007669"/>
    <property type="project" value="InterPro"/>
</dbReference>
<keyword evidence="4" id="KW-0119">Carbohydrate metabolism</keyword>
<dbReference type="OrthoDB" id="9794725at2"/>
<proteinExistence type="predicted"/>
<evidence type="ECO:0000256" key="1">
    <source>
        <dbReference type="ARBA" id="ARBA00022801"/>
    </source>
</evidence>
<organism evidence="4 5">
    <name type="scientific">Rubritalea profundi</name>
    <dbReference type="NCBI Taxonomy" id="1658618"/>
    <lineage>
        <taxon>Bacteria</taxon>
        <taxon>Pseudomonadati</taxon>
        <taxon>Verrucomicrobiota</taxon>
        <taxon>Verrucomicrobiia</taxon>
        <taxon>Verrucomicrobiales</taxon>
        <taxon>Rubritaleaceae</taxon>
        <taxon>Rubritalea</taxon>
    </lineage>
</organism>
<evidence type="ECO:0000256" key="2">
    <source>
        <dbReference type="SAM" id="SignalP"/>
    </source>
</evidence>
<reference evidence="4 5" key="1">
    <citation type="submission" date="2016-12" db="EMBL/GenBank/DDBJ databases">
        <title>Study of bacterial adaptation to deep sea.</title>
        <authorList>
            <person name="Song J."/>
            <person name="Yoshizawa S."/>
            <person name="Kogure K."/>
        </authorList>
    </citation>
    <scope>NUCLEOTIDE SEQUENCE [LARGE SCALE GENOMIC DNA]</scope>
    <source>
        <strain evidence="4 5">SAORIC-165</strain>
    </source>
</reference>
<dbReference type="AlphaFoldDB" id="A0A2S7TXX5"/>
<keyword evidence="2" id="KW-0732">Signal</keyword>
<protein>
    <submittedName>
        <fullName evidence="4">Xylanase</fullName>
    </submittedName>
</protein>
<dbReference type="Pfam" id="PF20434">
    <property type="entry name" value="BD-FAE"/>
    <property type="match status" value="1"/>
</dbReference>
<keyword evidence="5" id="KW-1185">Reference proteome</keyword>
<feature type="signal peptide" evidence="2">
    <location>
        <begin position="1"/>
        <end position="17"/>
    </location>
</feature>
<evidence type="ECO:0000313" key="5">
    <source>
        <dbReference type="Proteomes" id="UP000239907"/>
    </source>
</evidence>
<gene>
    <name evidence="4" type="ORF">BSZ32_03295</name>
</gene>
<feature type="domain" description="BD-FAE-like" evidence="3">
    <location>
        <begin position="60"/>
        <end position="163"/>
    </location>
</feature>
<comment type="caution">
    <text evidence="4">The sequence shown here is derived from an EMBL/GenBank/DDBJ whole genome shotgun (WGS) entry which is preliminary data.</text>
</comment>